<comment type="caution">
    <text evidence="1">The sequence shown here is derived from an EMBL/GenBank/DDBJ whole genome shotgun (WGS) entry which is preliminary data.</text>
</comment>
<evidence type="ECO:0008006" key="3">
    <source>
        <dbReference type="Google" id="ProtNLM"/>
    </source>
</evidence>
<evidence type="ECO:0000313" key="2">
    <source>
        <dbReference type="Proteomes" id="UP000193642"/>
    </source>
</evidence>
<dbReference type="Proteomes" id="UP000193642">
    <property type="component" value="Unassembled WGS sequence"/>
</dbReference>
<dbReference type="AlphaFoldDB" id="A0A1Y2C7A0"/>
<proteinExistence type="predicted"/>
<dbReference type="EMBL" id="MCGO01000027">
    <property type="protein sequence ID" value="ORY42908.1"/>
    <property type="molecule type" value="Genomic_DNA"/>
</dbReference>
<sequence>MPRYVYVFLDSENVPSGRHQSSSSYFQAIMEPFMAPQTPGEEVVPGCFEVMTGIRSRNAGTNHQISGYRAAGCGFRESLVDEPEAADSIHGAGIRQAVDFHMRFRAQEPATLVHVSSDTGFFGPIAAAVHAGFDVVVVHTGNRFSLTKYHALAQGLAAPTLVSISSLKNKTYTYTMQPRVPPTAEYMVPLLPNILPPQVAANWQEGAGHFMRPQLLFD</sequence>
<accession>A0A1Y2C7A0</accession>
<name>A0A1Y2C7A0_9FUNG</name>
<organism evidence="1 2">
    <name type="scientific">Rhizoclosmatium globosum</name>
    <dbReference type="NCBI Taxonomy" id="329046"/>
    <lineage>
        <taxon>Eukaryota</taxon>
        <taxon>Fungi</taxon>
        <taxon>Fungi incertae sedis</taxon>
        <taxon>Chytridiomycota</taxon>
        <taxon>Chytridiomycota incertae sedis</taxon>
        <taxon>Chytridiomycetes</taxon>
        <taxon>Chytridiales</taxon>
        <taxon>Chytriomycetaceae</taxon>
        <taxon>Rhizoclosmatium</taxon>
    </lineage>
</organism>
<evidence type="ECO:0000313" key="1">
    <source>
        <dbReference type="EMBL" id="ORY42908.1"/>
    </source>
</evidence>
<reference evidence="1 2" key="1">
    <citation type="submission" date="2016-07" db="EMBL/GenBank/DDBJ databases">
        <title>Pervasive Adenine N6-methylation of Active Genes in Fungi.</title>
        <authorList>
            <consortium name="DOE Joint Genome Institute"/>
            <person name="Mondo S.J."/>
            <person name="Dannebaum R.O."/>
            <person name="Kuo R.C."/>
            <person name="Labutti K."/>
            <person name="Haridas S."/>
            <person name="Kuo A."/>
            <person name="Salamov A."/>
            <person name="Ahrendt S.R."/>
            <person name="Lipzen A."/>
            <person name="Sullivan W."/>
            <person name="Andreopoulos W.B."/>
            <person name="Clum A."/>
            <person name="Lindquist E."/>
            <person name="Daum C."/>
            <person name="Ramamoorthy G.K."/>
            <person name="Gryganskyi A."/>
            <person name="Culley D."/>
            <person name="Magnuson J.K."/>
            <person name="James T.Y."/>
            <person name="O'Malley M.A."/>
            <person name="Stajich J.E."/>
            <person name="Spatafora J.W."/>
            <person name="Visel A."/>
            <person name="Grigoriev I.V."/>
        </authorList>
    </citation>
    <scope>NUCLEOTIDE SEQUENCE [LARGE SCALE GENOMIC DNA]</scope>
    <source>
        <strain evidence="1 2">JEL800</strain>
    </source>
</reference>
<keyword evidence="2" id="KW-1185">Reference proteome</keyword>
<protein>
    <recommendedName>
        <fullName evidence="3">NYN domain-containing protein</fullName>
    </recommendedName>
</protein>
<gene>
    <name evidence="1" type="ORF">BCR33DRAFT_718123</name>
</gene>